<reference evidence="2" key="1">
    <citation type="journal article" date="2015" name="Nature">
        <title>Complex archaea that bridge the gap between prokaryotes and eukaryotes.</title>
        <authorList>
            <person name="Spang A."/>
            <person name="Saw J.H."/>
            <person name="Jorgensen S.L."/>
            <person name="Zaremba-Niedzwiedzka K."/>
            <person name="Martijn J."/>
            <person name="Lind A.E."/>
            <person name="van Eijk R."/>
            <person name="Schleper C."/>
            <person name="Guy L."/>
            <person name="Ettema T.J."/>
        </authorList>
    </citation>
    <scope>NUCLEOTIDE SEQUENCE</scope>
</reference>
<dbReference type="AlphaFoldDB" id="A0A0F8ZU44"/>
<name>A0A0F8ZU44_9ZZZZ</name>
<organism evidence="2">
    <name type="scientific">marine sediment metagenome</name>
    <dbReference type="NCBI Taxonomy" id="412755"/>
    <lineage>
        <taxon>unclassified sequences</taxon>
        <taxon>metagenomes</taxon>
        <taxon>ecological metagenomes</taxon>
    </lineage>
</organism>
<feature type="region of interest" description="Disordered" evidence="1">
    <location>
        <begin position="1"/>
        <end position="20"/>
    </location>
</feature>
<protein>
    <submittedName>
        <fullName evidence="2">Uncharacterized protein</fullName>
    </submittedName>
</protein>
<comment type="caution">
    <text evidence="2">The sequence shown here is derived from an EMBL/GenBank/DDBJ whole genome shotgun (WGS) entry which is preliminary data.</text>
</comment>
<evidence type="ECO:0000256" key="1">
    <source>
        <dbReference type="SAM" id="MobiDB-lite"/>
    </source>
</evidence>
<dbReference type="EMBL" id="LAZR01061487">
    <property type="protein sequence ID" value="KKK63491.1"/>
    <property type="molecule type" value="Genomic_DNA"/>
</dbReference>
<accession>A0A0F8ZU44</accession>
<gene>
    <name evidence="2" type="ORF">LCGC14_2993740</name>
</gene>
<proteinExistence type="predicted"/>
<sequence length="146" mass="16582">MSGIGFRPSHRLSMQKHQAPRKLNQIAPVQNTYYTIMEEVDARIEEMHFGVEDTNETLQVKVIIDGETITSDAYAATHSTSYGVIRNQDAITRTEVLEFDSSPAHFEKYRSYMMDGHSVKVQVRKTTAAGTGNLVGIVSWNRKEWM</sequence>
<evidence type="ECO:0000313" key="2">
    <source>
        <dbReference type="EMBL" id="KKK63491.1"/>
    </source>
</evidence>
<feature type="compositionally biased region" description="Basic residues" evidence="1">
    <location>
        <begin position="8"/>
        <end position="20"/>
    </location>
</feature>